<evidence type="ECO:0000259" key="3">
    <source>
        <dbReference type="Pfam" id="PF03184"/>
    </source>
</evidence>
<dbReference type="Pfam" id="PF03184">
    <property type="entry name" value="DDE_1"/>
    <property type="match status" value="1"/>
</dbReference>
<evidence type="ECO:0000256" key="1">
    <source>
        <dbReference type="ARBA" id="ARBA00004123"/>
    </source>
</evidence>
<dbReference type="Pfam" id="PF13843">
    <property type="entry name" value="DDE_Tnp_1_7"/>
    <property type="match status" value="1"/>
</dbReference>
<dbReference type="Proteomes" id="UP001152888">
    <property type="component" value="Unassembled WGS sequence"/>
</dbReference>
<evidence type="ECO:0000259" key="4">
    <source>
        <dbReference type="Pfam" id="PF05225"/>
    </source>
</evidence>
<dbReference type="InterPro" id="IPR007889">
    <property type="entry name" value="HTH_Psq"/>
</dbReference>
<feature type="domain" description="PiggyBac transposable element-derived protein" evidence="5">
    <location>
        <begin position="233"/>
        <end position="290"/>
    </location>
</feature>
<organism evidence="6 7">
    <name type="scientific">Acanthoscelides obtectus</name>
    <name type="common">Bean weevil</name>
    <name type="synonym">Bruchus obtectus</name>
    <dbReference type="NCBI Taxonomy" id="200917"/>
    <lineage>
        <taxon>Eukaryota</taxon>
        <taxon>Metazoa</taxon>
        <taxon>Ecdysozoa</taxon>
        <taxon>Arthropoda</taxon>
        <taxon>Hexapoda</taxon>
        <taxon>Insecta</taxon>
        <taxon>Pterygota</taxon>
        <taxon>Neoptera</taxon>
        <taxon>Endopterygota</taxon>
        <taxon>Coleoptera</taxon>
        <taxon>Polyphaga</taxon>
        <taxon>Cucujiformia</taxon>
        <taxon>Chrysomeloidea</taxon>
        <taxon>Chrysomelidae</taxon>
        <taxon>Bruchinae</taxon>
        <taxon>Bruchini</taxon>
        <taxon>Acanthoscelides</taxon>
    </lineage>
</organism>
<name>A0A9P0PRA7_ACAOB</name>
<comment type="subcellular location">
    <subcellularLocation>
        <location evidence="1">Nucleus</location>
    </subcellularLocation>
</comment>
<reference evidence="6" key="1">
    <citation type="submission" date="2022-03" db="EMBL/GenBank/DDBJ databases">
        <authorList>
            <person name="Sayadi A."/>
        </authorList>
    </citation>
    <scope>NUCLEOTIDE SEQUENCE</scope>
</reference>
<dbReference type="OrthoDB" id="6779804at2759"/>
<evidence type="ECO:0008006" key="8">
    <source>
        <dbReference type="Google" id="ProtNLM"/>
    </source>
</evidence>
<dbReference type="InterPro" id="IPR009057">
    <property type="entry name" value="Homeodomain-like_sf"/>
</dbReference>
<comment type="caution">
    <text evidence="6">The sequence shown here is derived from an EMBL/GenBank/DDBJ whole genome shotgun (WGS) entry which is preliminary data.</text>
</comment>
<dbReference type="PANTHER" id="PTHR19303:SF74">
    <property type="entry name" value="POGO TRANSPOSABLE ELEMENT WITH KRAB DOMAIN"/>
    <property type="match status" value="1"/>
</dbReference>
<dbReference type="Gene3D" id="1.10.10.60">
    <property type="entry name" value="Homeodomain-like"/>
    <property type="match status" value="1"/>
</dbReference>
<accession>A0A9P0PRA7</accession>
<evidence type="ECO:0000313" key="6">
    <source>
        <dbReference type="EMBL" id="CAH1995858.1"/>
    </source>
</evidence>
<dbReference type="GO" id="GO:0005634">
    <property type="term" value="C:nucleus"/>
    <property type="evidence" value="ECO:0007669"/>
    <property type="project" value="UniProtKB-SubCell"/>
</dbReference>
<dbReference type="Pfam" id="PF05225">
    <property type="entry name" value="HTH_psq"/>
    <property type="match status" value="1"/>
</dbReference>
<keyword evidence="7" id="KW-1185">Reference proteome</keyword>
<sequence>MEELTSVLTAVLRGIQQQPQQAAAAPVVPAPSAPINIPAFDPSKSDAGAMGWCDDMETLATTFKWTDFEQLCRAAGALEGDAKDWYDNWHPSNKVWASFRAELCQLYPAKRNLSERLRKANMISPRTEAKWQQWYEEIESDVGSELDIDDAASEHSLHDTNTEQSSDSDDEDICLPISLSALKKIPHFTGKDGTPWLKHKPPSLRTKTCVQNIVIKLPGVIGEAKRTKEIMDCWKIFFPMDMMINTLVQSTNQKLDQMRVSYGRPRDCLPTDLEEIMAFIGLLYLAGKFISPFNIFCCFRQMQSTPMLRSLSSDTPRRRDWKLRLSLRDNRKKDPKKMPTIYKPKNNHSRGKWEEEDLKNAAQAVHNQQMSIYKASKTYGVPWSTLKRRISSNCLEKKGLGPSVLGIENEKKMVSHITKLQRHGFTPTRNEVRIMAYKLAEQLHIKHNFNRQTCMTGLDWLHLFFHRNPQLTIRKSEGVSQSRSLNMNKEAVMKYFDLLQDLLIEHDLLDKPGNCYNVDETGLQLNSKPGSVVAVKGSKSVVNITSGEKGETISLIACCNGEGIFLPPACIFKGRNEKPEYKNGMPNGSTIFMSQKSAYVNNDIFYLWLKKHSLPRKSKGKVILILDGYSSHCSSVETLEFAQANDIIVLCLPSHTTHWLLQPLDRSFFKALKSHYYNACNIYIYIYI</sequence>
<dbReference type="InterPro" id="IPR050863">
    <property type="entry name" value="CenT-Element_Derived"/>
</dbReference>
<dbReference type="InterPro" id="IPR029526">
    <property type="entry name" value="PGBD"/>
</dbReference>
<evidence type="ECO:0000256" key="2">
    <source>
        <dbReference type="SAM" id="MobiDB-lite"/>
    </source>
</evidence>
<dbReference type="EMBL" id="CAKOFQ010007241">
    <property type="protein sequence ID" value="CAH1995858.1"/>
    <property type="molecule type" value="Genomic_DNA"/>
</dbReference>
<gene>
    <name evidence="6" type="ORF">ACAOBT_LOCUS22881</name>
</gene>
<dbReference type="AlphaFoldDB" id="A0A9P0PRA7"/>
<feature type="domain" description="DDE-1" evidence="3">
    <location>
        <begin position="551"/>
        <end position="679"/>
    </location>
</feature>
<dbReference type="PANTHER" id="PTHR19303">
    <property type="entry name" value="TRANSPOSON"/>
    <property type="match status" value="1"/>
</dbReference>
<evidence type="ECO:0000313" key="7">
    <source>
        <dbReference type="Proteomes" id="UP001152888"/>
    </source>
</evidence>
<feature type="region of interest" description="Disordered" evidence="2">
    <location>
        <begin position="332"/>
        <end position="353"/>
    </location>
</feature>
<feature type="domain" description="HTH psq-type" evidence="4">
    <location>
        <begin position="355"/>
        <end position="391"/>
    </location>
</feature>
<evidence type="ECO:0000259" key="5">
    <source>
        <dbReference type="Pfam" id="PF13843"/>
    </source>
</evidence>
<dbReference type="InterPro" id="IPR004875">
    <property type="entry name" value="DDE_SF_endonuclease_dom"/>
</dbReference>
<protein>
    <recommendedName>
        <fullName evidence="8">HTH CENPB-type domain-containing protein</fullName>
    </recommendedName>
</protein>
<proteinExistence type="predicted"/>
<dbReference type="SUPFAM" id="SSF46689">
    <property type="entry name" value="Homeodomain-like"/>
    <property type="match status" value="1"/>
</dbReference>
<dbReference type="GO" id="GO:0003677">
    <property type="term" value="F:DNA binding"/>
    <property type="evidence" value="ECO:0007669"/>
    <property type="project" value="InterPro"/>
</dbReference>